<dbReference type="AlphaFoldDB" id="A0A2H3JNK8"/>
<gene>
    <name evidence="4" type="ORF">WOLCODRAFT_122016</name>
</gene>
<dbReference type="CDD" id="cd05374">
    <property type="entry name" value="17beta-HSD-like_SDR_c"/>
    <property type="match status" value="1"/>
</dbReference>
<evidence type="ECO:0000256" key="3">
    <source>
        <dbReference type="RuleBase" id="RU000363"/>
    </source>
</evidence>
<dbReference type="OMA" id="FASMPSW"/>
<keyword evidence="5" id="KW-1185">Reference proteome</keyword>
<keyword evidence="2" id="KW-0560">Oxidoreductase</keyword>
<organism evidence="4 5">
    <name type="scientific">Wolfiporia cocos (strain MD-104)</name>
    <name type="common">Brown rot fungus</name>
    <dbReference type="NCBI Taxonomy" id="742152"/>
    <lineage>
        <taxon>Eukaryota</taxon>
        <taxon>Fungi</taxon>
        <taxon>Dikarya</taxon>
        <taxon>Basidiomycota</taxon>
        <taxon>Agaricomycotina</taxon>
        <taxon>Agaricomycetes</taxon>
        <taxon>Polyporales</taxon>
        <taxon>Phaeolaceae</taxon>
        <taxon>Wolfiporia</taxon>
    </lineage>
</organism>
<dbReference type="Gene3D" id="3.40.50.720">
    <property type="entry name" value="NAD(P)-binding Rossmann-like Domain"/>
    <property type="match status" value="1"/>
</dbReference>
<reference evidence="4 5" key="1">
    <citation type="journal article" date="2012" name="Science">
        <title>The Paleozoic origin of enzymatic lignin decomposition reconstructed from 31 fungal genomes.</title>
        <authorList>
            <person name="Floudas D."/>
            <person name="Binder M."/>
            <person name="Riley R."/>
            <person name="Barry K."/>
            <person name="Blanchette R.A."/>
            <person name="Henrissat B."/>
            <person name="Martinez A.T."/>
            <person name="Otillar R."/>
            <person name="Spatafora J.W."/>
            <person name="Yadav J.S."/>
            <person name="Aerts A."/>
            <person name="Benoit I."/>
            <person name="Boyd A."/>
            <person name="Carlson A."/>
            <person name="Copeland A."/>
            <person name="Coutinho P.M."/>
            <person name="de Vries R.P."/>
            <person name="Ferreira P."/>
            <person name="Findley K."/>
            <person name="Foster B."/>
            <person name="Gaskell J."/>
            <person name="Glotzer D."/>
            <person name="Gorecki P."/>
            <person name="Heitman J."/>
            <person name="Hesse C."/>
            <person name="Hori C."/>
            <person name="Igarashi K."/>
            <person name="Jurgens J.A."/>
            <person name="Kallen N."/>
            <person name="Kersten P."/>
            <person name="Kohler A."/>
            <person name="Kuees U."/>
            <person name="Kumar T.K.A."/>
            <person name="Kuo A."/>
            <person name="LaButti K."/>
            <person name="Larrondo L.F."/>
            <person name="Lindquist E."/>
            <person name="Ling A."/>
            <person name="Lombard V."/>
            <person name="Lucas S."/>
            <person name="Lundell T."/>
            <person name="Martin R."/>
            <person name="McLaughlin D.J."/>
            <person name="Morgenstern I."/>
            <person name="Morin E."/>
            <person name="Murat C."/>
            <person name="Nagy L.G."/>
            <person name="Nolan M."/>
            <person name="Ohm R.A."/>
            <person name="Patyshakuliyeva A."/>
            <person name="Rokas A."/>
            <person name="Ruiz-Duenas F.J."/>
            <person name="Sabat G."/>
            <person name="Salamov A."/>
            <person name="Samejima M."/>
            <person name="Schmutz J."/>
            <person name="Slot J.C."/>
            <person name="St John F."/>
            <person name="Stenlid J."/>
            <person name="Sun H."/>
            <person name="Sun S."/>
            <person name="Syed K."/>
            <person name="Tsang A."/>
            <person name="Wiebenga A."/>
            <person name="Young D."/>
            <person name="Pisabarro A."/>
            <person name="Eastwood D.C."/>
            <person name="Martin F."/>
            <person name="Cullen D."/>
            <person name="Grigoriev I.V."/>
            <person name="Hibbett D.S."/>
        </authorList>
    </citation>
    <scope>NUCLEOTIDE SEQUENCE [LARGE SCALE GENOMIC DNA]</scope>
    <source>
        <strain evidence="4 5">MD-104</strain>
    </source>
</reference>
<evidence type="ECO:0000313" key="5">
    <source>
        <dbReference type="Proteomes" id="UP000218811"/>
    </source>
</evidence>
<dbReference type="PRINTS" id="PR00081">
    <property type="entry name" value="GDHRDH"/>
</dbReference>
<dbReference type="InterPro" id="IPR036291">
    <property type="entry name" value="NAD(P)-bd_dom_sf"/>
</dbReference>
<dbReference type="PRINTS" id="PR00080">
    <property type="entry name" value="SDRFAMILY"/>
</dbReference>
<dbReference type="Proteomes" id="UP000218811">
    <property type="component" value="Unassembled WGS sequence"/>
</dbReference>
<dbReference type="PANTHER" id="PTHR43976">
    <property type="entry name" value="SHORT CHAIN DEHYDROGENASE"/>
    <property type="match status" value="1"/>
</dbReference>
<dbReference type="OrthoDB" id="1274115at2759"/>
<sequence length="281" mass="30474">MAPRVWFITGASSGFGRSMTETVLRHGDIAVATLRKPEAIADLSTQYPRDRLLVVKLDVSKEDEIISAFTQAREAFGRIDVVFNNAGYGVLAEVEGTPVDAARAMFEVNFWGAANVSREAVRHFREVNTPQGGRLLQVNSIAGISGMPLNGYYCASKFALQGLSEALIAEADPEWNIKVTIIEPGGFRTKGVDSAVKVPPHPAYTKATLPSAGFRKWLEDPKGLAGDVDKATEVIYKLSTLPEPPLHFLLGHDALGMAKEKLTNLLADIDKYGSWSEGTQA</sequence>
<evidence type="ECO:0000256" key="1">
    <source>
        <dbReference type="ARBA" id="ARBA00006484"/>
    </source>
</evidence>
<dbReference type="Pfam" id="PF00106">
    <property type="entry name" value="adh_short"/>
    <property type="match status" value="1"/>
</dbReference>
<dbReference type="InterPro" id="IPR002347">
    <property type="entry name" value="SDR_fam"/>
</dbReference>
<dbReference type="STRING" id="742152.A0A2H3JNK8"/>
<evidence type="ECO:0000313" key="4">
    <source>
        <dbReference type="EMBL" id="PCH43481.1"/>
    </source>
</evidence>
<evidence type="ECO:0000256" key="2">
    <source>
        <dbReference type="ARBA" id="ARBA00023002"/>
    </source>
</evidence>
<accession>A0A2H3JNK8</accession>
<proteinExistence type="inferred from homology"/>
<dbReference type="InterPro" id="IPR051911">
    <property type="entry name" value="SDR_oxidoreductase"/>
</dbReference>
<comment type="similarity">
    <text evidence="1 3">Belongs to the short-chain dehydrogenases/reductases (SDR) family.</text>
</comment>
<dbReference type="GO" id="GO:0016491">
    <property type="term" value="F:oxidoreductase activity"/>
    <property type="evidence" value="ECO:0007669"/>
    <property type="project" value="UniProtKB-KW"/>
</dbReference>
<dbReference type="SUPFAM" id="SSF51735">
    <property type="entry name" value="NAD(P)-binding Rossmann-fold domains"/>
    <property type="match status" value="1"/>
</dbReference>
<dbReference type="EMBL" id="KB468146">
    <property type="protein sequence ID" value="PCH43481.1"/>
    <property type="molecule type" value="Genomic_DNA"/>
</dbReference>
<dbReference type="PANTHER" id="PTHR43976:SF16">
    <property type="entry name" value="SHORT-CHAIN DEHYDROGENASE_REDUCTASE FAMILY PROTEIN"/>
    <property type="match status" value="1"/>
</dbReference>
<protein>
    <submittedName>
        <fullName evidence="4">NAD(P)-binding protein</fullName>
    </submittedName>
</protein>
<name>A0A2H3JNK8_WOLCO</name>